<dbReference type="PANTHER" id="PTHR43767">
    <property type="entry name" value="LONG-CHAIN-FATTY-ACID--COA LIGASE"/>
    <property type="match status" value="1"/>
</dbReference>
<dbReference type="PANTHER" id="PTHR43767:SF12">
    <property type="entry name" value="AMP-DEPENDENT SYNTHETASE AND LIGASE"/>
    <property type="match status" value="1"/>
</dbReference>
<sequence>MPQAVMSNLTQRAAQRYKDAVALKLPGAGCFTFQELDDLAGRFAGGIRGLGVRPGDRVLLHLPNGWEWIVAYHAIARMGAVVVPANFLLSAAEVAFAARDCGAIALILPAERKSAVEVNANVAVVALGSSAGAVEFETLLAGACIDPVKRAPDDLFTIGYTSGTTGKPKGAMLTHGCVFASMAATATMHVRHAADIVLSSLPFAHVYGNIVMNAVFLTGMRLISTPRFEAGAALKLIEDERVTLFEGVPTMYYQMLAHPDIVSADLRSLVRCTVGGQTMPLSQIEAVTNRFGCPLLELWGMTEVAGPAITHSPYWPPRYGSIGLPAPGVEARIVDLGDPTRSQATGEFGELMVRGPMVTRGYWNNAEATACAIDGDGWLSTGDVARADADGYLFIVDRKKDLIITAGYNIYPAELEQVIAMHPAVMMVAVAAVADAEKGELAEAFVVRRPGALLDEIELLIHCRKHLASYKVPRRVRFVEDLPKTSTGKIMRRKLRDLAPGRLASQV</sequence>
<dbReference type="EMBL" id="PDZR01000029">
    <property type="protein sequence ID" value="PNG24577.1"/>
    <property type="molecule type" value="Genomic_DNA"/>
</dbReference>
<dbReference type="InterPro" id="IPR045851">
    <property type="entry name" value="AMP-bd_C_sf"/>
</dbReference>
<accession>A0A2J7TCT3</accession>
<dbReference type="Gene3D" id="3.40.50.12780">
    <property type="entry name" value="N-terminal domain of ligase-like"/>
    <property type="match status" value="1"/>
</dbReference>
<name>A0A2J7TCT3_METSI</name>
<dbReference type="OrthoDB" id="9803968at2"/>
<reference evidence="3 4" key="1">
    <citation type="submission" date="2017-10" db="EMBL/GenBank/DDBJ databases">
        <title>Genome announcement of Methylocella silvestris TVC from permafrost.</title>
        <authorList>
            <person name="Wang J."/>
            <person name="Geng K."/>
            <person name="Ul-Haque F."/>
            <person name="Crombie A.T."/>
            <person name="Street L.E."/>
            <person name="Wookey P.A."/>
            <person name="Murrell J.C."/>
            <person name="Pratscher J."/>
        </authorList>
    </citation>
    <scope>NUCLEOTIDE SEQUENCE [LARGE SCALE GENOMIC DNA]</scope>
    <source>
        <strain evidence="3 4">TVC</strain>
    </source>
</reference>
<dbReference type="AlphaFoldDB" id="A0A2J7TCT3"/>
<dbReference type="InterPro" id="IPR025110">
    <property type="entry name" value="AMP-bd_C"/>
</dbReference>
<evidence type="ECO:0000313" key="4">
    <source>
        <dbReference type="Proteomes" id="UP000236286"/>
    </source>
</evidence>
<dbReference type="InterPro" id="IPR000873">
    <property type="entry name" value="AMP-dep_synth/lig_dom"/>
</dbReference>
<evidence type="ECO:0000313" key="3">
    <source>
        <dbReference type="EMBL" id="PNG24577.1"/>
    </source>
</evidence>
<dbReference type="Pfam" id="PF13193">
    <property type="entry name" value="AMP-binding_C"/>
    <property type="match status" value="1"/>
</dbReference>
<feature type="domain" description="AMP-dependent synthetase/ligase" evidence="1">
    <location>
        <begin position="11"/>
        <end position="363"/>
    </location>
</feature>
<dbReference type="RefSeq" id="WP_102845148.1">
    <property type="nucleotide sequence ID" value="NZ_PDZR01000029.1"/>
</dbReference>
<evidence type="ECO:0000259" key="2">
    <source>
        <dbReference type="Pfam" id="PF13193"/>
    </source>
</evidence>
<dbReference type="InterPro" id="IPR020845">
    <property type="entry name" value="AMP-binding_CS"/>
</dbReference>
<dbReference type="SUPFAM" id="SSF56801">
    <property type="entry name" value="Acetyl-CoA synthetase-like"/>
    <property type="match status" value="1"/>
</dbReference>
<dbReference type="GO" id="GO:0016877">
    <property type="term" value="F:ligase activity, forming carbon-sulfur bonds"/>
    <property type="evidence" value="ECO:0007669"/>
    <property type="project" value="UniProtKB-ARBA"/>
</dbReference>
<dbReference type="InterPro" id="IPR042099">
    <property type="entry name" value="ANL_N_sf"/>
</dbReference>
<feature type="domain" description="AMP-binding enzyme C-terminal" evidence="2">
    <location>
        <begin position="414"/>
        <end position="489"/>
    </location>
</feature>
<dbReference type="InterPro" id="IPR050237">
    <property type="entry name" value="ATP-dep_AMP-bd_enzyme"/>
</dbReference>
<protein>
    <submittedName>
        <fullName evidence="3">AMP-dependent synthetase</fullName>
    </submittedName>
</protein>
<comment type="caution">
    <text evidence="3">The sequence shown here is derived from an EMBL/GenBank/DDBJ whole genome shotgun (WGS) entry which is preliminary data.</text>
</comment>
<proteinExistence type="predicted"/>
<dbReference type="PROSITE" id="PS00455">
    <property type="entry name" value="AMP_BINDING"/>
    <property type="match status" value="1"/>
</dbReference>
<organism evidence="3 4">
    <name type="scientific">Methylocella silvestris</name>
    <dbReference type="NCBI Taxonomy" id="199596"/>
    <lineage>
        <taxon>Bacteria</taxon>
        <taxon>Pseudomonadati</taxon>
        <taxon>Pseudomonadota</taxon>
        <taxon>Alphaproteobacteria</taxon>
        <taxon>Hyphomicrobiales</taxon>
        <taxon>Beijerinckiaceae</taxon>
        <taxon>Methylocella</taxon>
    </lineage>
</organism>
<dbReference type="Pfam" id="PF00501">
    <property type="entry name" value="AMP-binding"/>
    <property type="match status" value="1"/>
</dbReference>
<dbReference type="Proteomes" id="UP000236286">
    <property type="component" value="Unassembled WGS sequence"/>
</dbReference>
<evidence type="ECO:0000259" key="1">
    <source>
        <dbReference type="Pfam" id="PF00501"/>
    </source>
</evidence>
<dbReference type="Gene3D" id="3.30.300.30">
    <property type="match status" value="1"/>
</dbReference>
<gene>
    <name evidence="3" type="ORF">CR492_18165</name>
</gene>